<dbReference type="GO" id="GO:0005525">
    <property type="term" value="F:GTP binding"/>
    <property type="evidence" value="ECO:0007669"/>
    <property type="project" value="InterPro"/>
</dbReference>
<evidence type="ECO:0000256" key="2">
    <source>
        <dbReference type="ARBA" id="ARBA00022741"/>
    </source>
</evidence>
<dbReference type="InterPro" id="IPR001806">
    <property type="entry name" value="Small_GTPase"/>
</dbReference>
<protein>
    <recommendedName>
        <fullName evidence="5">Ras-related protein Rab-28</fullName>
    </recommendedName>
</protein>
<dbReference type="InterPro" id="IPR027417">
    <property type="entry name" value="P-loop_NTPase"/>
</dbReference>
<dbReference type="Gene3D" id="3.40.50.300">
    <property type="entry name" value="P-loop containing nucleotide triphosphate hydrolases"/>
    <property type="match status" value="1"/>
</dbReference>
<dbReference type="PRINTS" id="PR00449">
    <property type="entry name" value="RASTRNSFRMNG"/>
</dbReference>
<comment type="caution">
    <text evidence="3">The sequence shown here is derived from an EMBL/GenBank/DDBJ whole genome shotgun (WGS) entry which is preliminary data.</text>
</comment>
<accession>A0AAV6V282</accession>
<comment type="similarity">
    <text evidence="1">Belongs to the small GTPase superfamily. Rab family.</text>
</comment>
<evidence type="ECO:0008006" key="5">
    <source>
        <dbReference type="Google" id="ProtNLM"/>
    </source>
</evidence>
<organism evidence="3 4">
    <name type="scientific">Oedothorax gibbosus</name>
    <dbReference type="NCBI Taxonomy" id="931172"/>
    <lineage>
        <taxon>Eukaryota</taxon>
        <taxon>Metazoa</taxon>
        <taxon>Ecdysozoa</taxon>
        <taxon>Arthropoda</taxon>
        <taxon>Chelicerata</taxon>
        <taxon>Arachnida</taxon>
        <taxon>Araneae</taxon>
        <taxon>Araneomorphae</taxon>
        <taxon>Entelegynae</taxon>
        <taxon>Araneoidea</taxon>
        <taxon>Linyphiidae</taxon>
        <taxon>Erigoninae</taxon>
        <taxon>Oedothorax</taxon>
    </lineage>
</organism>
<dbReference type="SMART" id="SM00173">
    <property type="entry name" value="RAS"/>
    <property type="match status" value="1"/>
</dbReference>
<proteinExistence type="inferred from homology"/>
<dbReference type="EMBL" id="JAFNEN010000200">
    <property type="protein sequence ID" value="KAG8189905.1"/>
    <property type="molecule type" value="Genomic_DNA"/>
</dbReference>
<dbReference type="PANTHER" id="PTHR47978">
    <property type="match status" value="1"/>
</dbReference>
<dbReference type="AlphaFoldDB" id="A0AAV6V282"/>
<dbReference type="SMART" id="SM00174">
    <property type="entry name" value="RHO"/>
    <property type="match status" value="1"/>
</dbReference>
<dbReference type="Proteomes" id="UP000827092">
    <property type="component" value="Unassembled WGS sequence"/>
</dbReference>
<dbReference type="SUPFAM" id="SSF52540">
    <property type="entry name" value="P-loop containing nucleoside triphosphate hydrolases"/>
    <property type="match status" value="1"/>
</dbReference>
<evidence type="ECO:0000256" key="1">
    <source>
        <dbReference type="ARBA" id="ARBA00006270"/>
    </source>
</evidence>
<sequence>MSSDQCSGGERQFKFLLVGGEAVGKTCIALRFTQDKFDKLYKQTVGVDFFLKRIVLPGSLSVTIQLWDIGSQSLSGEMLDNYFYGAHAILFVYDITNTESFANLEEWMKAVHHVFKEECIMPHIALISNKGDLEHSRVVKIDKHLKFALDNAMSSHSVSAKTGESIALCFQKIAGELLGIRLTRSEQETVQPVVKAEIVQNDPTHVQASALPSNATSKSAVCVVQ</sequence>
<name>A0AAV6V282_9ARAC</name>
<dbReference type="FunFam" id="3.40.50.300:FF:001508">
    <property type="entry name" value="Small GTP-binding protein Rab28, putative"/>
    <property type="match status" value="1"/>
</dbReference>
<gene>
    <name evidence="3" type="ORF">JTE90_018686</name>
</gene>
<dbReference type="NCBIfam" id="TIGR00231">
    <property type="entry name" value="small_GTP"/>
    <property type="match status" value="1"/>
</dbReference>
<dbReference type="PROSITE" id="PS51421">
    <property type="entry name" value="RAS"/>
    <property type="match status" value="1"/>
</dbReference>
<evidence type="ECO:0000313" key="3">
    <source>
        <dbReference type="EMBL" id="KAG8189905.1"/>
    </source>
</evidence>
<keyword evidence="4" id="KW-1185">Reference proteome</keyword>
<reference evidence="3 4" key="1">
    <citation type="journal article" date="2022" name="Nat. Ecol. Evol.">
        <title>A masculinizing supergene underlies an exaggerated male reproductive morph in a spider.</title>
        <authorList>
            <person name="Hendrickx F."/>
            <person name="De Corte Z."/>
            <person name="Sonet G."/>
            <person name="Van Belleghem S.M."/>
            <person name="Kostlbacher S."/>
            <person name="Vangestel C."/>
        </authorList>
    </citation>
    <scope>NUCLEOTIDE SEQUENCE [LARGE SCALE GENOMIC DNA]</scope>
    <source>
        <strain evidence="3">W744_W776</strain>
    </source>
</reference>
<dbReference type="SMART" id="SM00175">
    <property type="entry name" value="RAB"/>
    <property type="match status" value="1"/>
</dbReference>
<dbReference type="InterPro" id="IPR005225">
    <property type="entry name" value="Small_GTP-bd"/>
</dbReference>
<dbReference type="GO" id="GO:0003924">
    <property type="term" value="F:GTPase activity"/>
    <property type="evidence" value="ECO:0007669"/>
    <property type="project" value="InterPro"/>
</dbReference>
<evidence type="ECO:0000313" key="4">
    <source>
        <dbReference type="Proteomes" id="UP000827092"/>
    </source>
</evidence>
<dbReference type="Pfam" id="PF00071">
    <property type="entry name" value="Ras"/>
    <property type="match status" value="1"/>
</dbReference>
<dbReference type="PROSITE" id="PS51419">
    <property type="entry name" value="RAB"/>
    <property type="match status" value="1"/>
</dbReference>
<keyword evidence="2" id="KW-0547">Nucleotide-binding</keyword>